<sequence>MRKFTALKTIAAATLAAALLAGCGGATLAPKGALAVGTGYSVSLSRDWSDISPLYYSRAKKVKILSIDGPGLNRLFVSEGLSAADPLMVHPTKGDNKNAPAPRGKANMSYSEQIEFVTNSLAALDYQKVEASAPKPVDLNGQRAVRFDITAKTSEGLLLRGVAQAASKGGLGYYIVYIAPAEHYYDASLKDVLATMDSAKLP</sequence>
<dbReference type="Proteomes" id="UP001216595">
    <property type="component" value="Unassembled WGS sequence"/>
</dbReference>
<evidence type="ECO:0000313" key="2">
    <source>
        <dbReference type="EMBL" id="MDC7695522.1"/>
    </source>
</evidence>
<keyword evidence="3" id="KW-1185">Reference proteome</keyword>
<name>A0ABT5IH39_9CAUL</name>
<dbReference type="RefSeq" id="WP_272742184.1">
    <property type="nucleotide sequence ID" value="NZ_JAQQKW010000009.1"/>
</dbReference>
<protein>
    <recommendedName>
        <fullName evidence="4">PsbP C-terminal domain-containing protein</fullName>
    </recommendedName>
</protein>
<accession>A0ABT5IH39</accession>
<organism evidence="2 3">
    <name type="scientific">Asticcacaulis currens</name>
    <dbReference type="NCBI Taxonomy" id="2984210"/>
    <lineage>
        <taxon>Bacteria</taxon>
        <taxon>Pseudomonadati</taxon>
        <taxon>Pseudomonadota</taxon>
        <taxon>Alphaproteobacteria</taxon>
        <taxon>Caulobacterales</taxon>
        <taxon>Caulobacteraceae</taxon>
        <taxon>Asticcacaulis</taxon>
    </lineage>
</organism>
<evidence type="ECO:0008006" key="4">
    <source>
        <dbReference type="Google" id="ProtNLM"/>
    </source>
</evidence>
<feature type="chain" id="PRO_5045368513" description="PsbP C-terminal domain-containing protein" evidence="1">
    <location>
        <begin position="29"/>
        <end position="202"/>
    </location>
</feature>
<proteinExistence type="predicted"/>
<feature type="signal peptide" evidence="1">
    <location>
        <begin position="1"/>
        <end position="28"/>
    </location>
</feature>
<gene>
    <name evidence="2" type="ORF">PQU94_14670</name>
</gene>
<reference evidence="2 3" key="1">
    <citation type="submission" date="2023-01" db="EMBL/GenBank/DDBJ databases">
        <title>Novel species of the genus Asticcacaulis isolated from rivers.</title>
        <authorList>
            <person name="Lu H."/>
        </authorList>
    </citation>
    <scope>NUCLEOTIDE SEQUENCE [LARGE SCALE GENOMIC DNA]</scope>
    <source>
        <strain evidence="2 3">DXS10W</strain>
    </source>
</reference>
<keyword evidence="1" id="KW-0732">Signal</keyword>
<comment type="caution">
    <text evidence="2">The sequence shown here is derived from an EMBL/GenBank/DDBJ whole genome shotgun (WGS) entry which is preliminary data.</text>
</comment>
<dbReference type="PROSITE" id="PS51257">
    <property type="entry name" value="PROKAR_LIPOPROTEIN"/>
    <property type="match status" value="1"/>
</dbReference>
<evidence type="ECO:0000256" key="1">
    <source>
        <dbReference type="SAM" id="SignalP"/>
    </source>
</evidence>
<dbReference type="EMBL" id="JAQQKW010000009">
    <property type="protein sequence ID" value="MDC7695522.1"/>
    <property type="molecule type" value="Genomic_DNA"/>
</dbReference>
<evidence type="ECO:0000313" key="3">
    <source>
        <dbReference type="Proteomes" id="UP001216595"/>
    </source>
</evidence>